<dbReference type="EMBL" id="CP073581">
    <property type="protein sequence ID" value="QUJ76072.1"/>
    <property type="molecule type" value="Genomic_DNA"/>
</dbReference>
<accession>A0A975JCQ7</accession>
<dbReference type="KEGG" id="sual:KDD17_14245"/>
<sequence>MYSSIEACVSSARLATYRLKSGFDEQRALDLYYWNMEISASFYPLLASVEVCLRNIILRRMIERFGEMWWANEALYALLQPKGKGILLRASREIEKRGNVPDSGRMVAELSFGFWTNMLLPKYDAVIWSAFNETFKRLPHGKSRGDLFDRATRIRELRNRISHHEPIIGRNLSQDYADTIEFLGWLHPEKAKWLRPRLSIMSTLRTRP</sequence>
<keyword evidence="2" id="KW-1185">Reference proteome</keyword>
<proteinExistence type="predicted"/>
<dbReference type="AlphaFoldDB" id="A0A975JCQ7"/>
<evidence type="ECO:0000313" key="2">
    <source>
        <dbReference type="Proteomes" id="UP000683291"/>
    </source>
</evidence>
<protein>
    <submittedName>
        <fullName evidence="1">Abi family protein</fullName>
    </submittedName>
</protein>
<reference evidence="1" key="1">
    <citation type="submission" date="2021-04" db="EMBL/GenBank/DDBJ databases">
        <title>Complete genome sequence for Sulfitobacter sp. strain JK7-1.</title>
        <authorList>
            <person name="Park S.-J."/>
        </authorList>
    </citation>
    <scope>NUCLEOTIDE SEQUENCE</scope>
    <source>
        <strain evidence="1">JK7-1</strain>
    </source>
</reference>
<dbReference type="Proteomes" id="UP000683291">
    <property type="component" value="Chromosome 1"/>
</dbReference>
<evidence type="ECO:0000313" key="1">
    <source>
        <dbReference type="EMBL" id="QUJ76072.1"/>
    </source>
</evidence>
<name>A0A975JCQ7_9RHOB</name>
<organism evidence="1 2">
    <name type="scientific">Sulfitobacter albidus</name>
    <dbReference type="NCBI Taxonomy" id="2829501"/>
    <lineage>
        <taxon>Bacteria</taxon>
        <taxon>Pseudomonadati</taxon>
        <taxon>Pseudomonadota</taxon>
        <taxon>Alphaproteobacteria</taxon>
        <taxon>Rhodobacterales</taxon>
        <taxon>Roseobacteraceae</taxon>
        <taxon>Sulfitobacter</taxon>
    </lineage>
</organism>
<dbReference type="RefSeq" id="WP_212704270.1">
    <property type="nucleotide sequence ID" value="NZ_CP073581.1"/>
</dbReference>
<gene>
    <name evidence="1" type="ORF">KDD17_14245</name>
</gene>